<feature type="compositionally biased region" description="Basic residues" evidence="1">
    <location>
        <begin position="593"/>
        <end position="615"/>
    </location>
</feature>
<dbReference type="Proteomes" id="UP000319257">
    <property type="component" value="Unassembled WGS sequence"/>
</dbReference>
<feature type="compositionally biased region" description="Acidic residues" evidence="1">
    <location>
        <begin position="358"/>
        <end position="415"/>
    </location>
</feature>
<feature type="compositionally biased region" description="Basic and acidic residues" evidence="1">
    <location>
        <begin position="568"/>
        <end position="592"/>
    </location>
</feature>
<dbReference type="STRING" id="1093900.A0A507AKU9"/>
<feature type="compositionally biased region" description="Polar residues" evidence="1">
    <location>
        <begin position="69"/>
        <end position="79"/>
    </location>
</feature>
<feature type="compositionally biased region" description="Basic and acidic residues" evidence="1">
    <location>
        <begin position="455"/>
        <end position="466"/>
    </location>
</feature>
<dbReference type="OrthoDB" id="2011769at2759"/>
<reference evidence="2 3" key="1">
    <citation type="submission" date="2019-06" db="EMBL/GenBank/DDBJ databases">
        <title>Draft genome sequence of the filamentous fungus Phialemoniopsis curvata isolated from diesel fuel.</title>
        <authorList>
            <person name="Varaljay V.A."/>
            <person name="Lyon W.J."/>
            <person name="Crouch A.L."/>
            <person name="Drake C.E."/>
            <person name="Hollomon J.M."/>
            <person name="Nadeau L.J."/>
            <person name="Nunn H.S."/>
            <person name="Stevenson B.S."/>
            <person name="Bojanowski C.L."/>
            <person name="Crookes-Goodson W.J."/>
        </authorList>
    </citation>
    <scope>NUCLEOTIDE SEQUENCE [LARGE SCALE GENOMIC DNA]</scope>
    <source>
        <strain evidence="2 3">D216</strain>
    </source>
</reference>
<accession>A0A507AKU9</accession>
<feature type="compositionally biased region" description="Basic and acidic residues" evidence="1">
    <location>
        <begin position="475"/>
        <end position="487"/>
    </location>
</feature>
<protein>
    <submittedName>
        <fullName evidence="2">Uncharacterized protein</fullName>
    </submittedName>
</protein>
<feature type="region of interest" description="Disordered" evidence="1">
    <location>
        <begin position="528"/>
        <end position="694"/>
    </location>
</feature>
<feature type="compositionally biased region" description="Basic and acidic residues" evidence="1">
    <location>
        <begin position="326"/>
        <end position="357"/>
    </location>
</feature>
<feature type="compositionally biased region" description="Polar residues" evidence="1">
    <location>
        <begin position="440"/>
        <end position="451"/>
    </location>
</feature>
<dbReference type="InterPro" id="IPR018853">
    <property type="entry name" value="DUF2457"/>
</dbReference>
<feature type="compositionally biased region" description="Low complexity" evidence="1">
    <location>
        <begin position="119"/>
        <end position="133"/>
    </location>
</feature>
<dbReference type="InParanoid" id="A0A507AKU9"/>
<keyword evidence="3" id="KW-1185">Reference proteome</keyword>
<feature type="compositionally biased region" description="Polar residues" evidence="1">
    <location>
        <begin position="103"/>
        <end position="118"/>
    </location>
</feature>
<name>A0A507AKU9_9PEZI</name>
<dbReference type="AlphaFoldDB" id="A0A507AKU9"/>
<evidence type="ECO:0000313" key="2">
    <source>
        <dbReference type="EMBL" id="TPX11175.1"/>
    </source>
</evidence>
<dbReference type="EMBL" id="SKBQ01000004">
    <property type="protein sequence ID" value="TPX11175.1"/>
    <property type="molecule type" value="Genomic_DNA"/>
</dbReference>
<feature type="compositionally biased region" description="Basic and acidic residues" evidence="1">
    <location>
        <begin position="727"/>
        <end position="739"/>
    </location>
</feature>
<dbReference type="GeneID" id="41968440"/>
<organism evidence="2 3">
    <name type="scientific">Thyridium curvatum</name>
    <dbReference type="NCBI Taxonomy" id="1093900"/>
    <lineage>
        <taxon>Eukaryota</taxon>
        <taxon>Fungi</taxon>
        <taxon>Dikarya</taxon>
        <taxon>Ascomycota</taxon>
        <taxon>Pezizomycotina</taxon>
        <taxon>Sordariomycetes</taxon>
        <taxon>Sordariomycetidae</taxon>
        <taxon>Thyridiales</taxon>
        <taxon>Thyridiaceae</taxon>
        <taxon>Thyridium</taxon>
    </lineage>
</organism>
<evidence type="ECO:0000313" key="3">
    <source>
        <dbReference type="Proteomes" id="UP000319257"/>
    </source>
</evidence>
<comment type="caution">
    <text evidence="2">The sequence shown here is derived from an EMBL/GenBank/DDBJ whole genome shotgun (WGS) entry which is preliminary data.</text>
</comment>
<feature type="region of interest" description="Disordered" evidence="1">
    <location>
        <begin position="706"/>
        <end position="739"/>
    </location>
</feature>
<evidence type="ECO:0000256" key="1">
    <source>
        <dbReference type="SAM" id="MobiDB-lite"/>
    </source>
</evidence>
<feature type="region of interest" description="Disordered" evidence="1">
    <location>
        <begin position="160"/>
        <end position="184"/>
    </location>
</feature>
<gene>
    <name evidence="2" type="ORF">E0L32_000993</name>
</gene>
<feature type="compositionally biased region" description="Basic and acidic residues" evidence="1">
    <location>
        <begin position="552"/>
        <end position="561"/>
    </location>
</feature>
<feature type="compositionally biased region" description="Basic residues" evidence="1">
    <location>
        <begin position="708"/>
        <end position="725"/>
    </location>
</feature>
<feature type="region of interest" description="Disordered" evidence="1">
    <location>
        <begin position="32"/>
        <end position="135"/>
    </location>
</feature>
<dbReference type="RefSeq" id="XP_030992886.1">
    <property type="nucleotide sequence ID" value="XM_031132542.1"/>
</dbReference>
<sequence length="762" mass="84629">MPNYTQRHETATSSMLAWRQQNAKLGLAIEDDVGADTDEPPDHHPLQLSPVTSRFPKAAVRRGNDQHHQSLLTRALQTPSDDEAAEPALDLSTSRRRRSLTSNISLASTAELTSDTGVTSPARTSSPSPRLPSGAFAAATADPVDIQQAHSGLAPLPKTEASLSHVAKEQHGPVQGSGSVPPPAVEKKRCISFACGAKPVRTDTAPVVPTVKTEQKAEPAAAPKRPCIKFACPARPQSDVGTAKPLDTQEATPKHTPQRRSNESSPASIRKQRSPSVGRRGGRSLTPRRASQPTRAKKFLSGENLDLQTESSRFHEFATDEPQEDDWIRQDKTATRRKLTIDDTLKMELEIRRLGKEAEEEAEQEENDDDAEAEDGALDEEDENEDEDEEDEDDEDEDQDEDDDASGYSSDDDGSDGYNTDNEVGFASSDDEDDDLVLWTTRQPGQLSLSGATPMERRPSLGEHSDSSSYSGRAPRQDKPKNRELGKVIRSGTPELPDSTDFVCGTLDEDRPLEEAYLSCLAARKREKLRVIPQDIDPSFPTSDPEDEADEDTYKAGHDSDEQLWLHGEIEDLDHEHHERADRRKKKGDSPKRYRSPPPKRHFSPPPKVRGRSPRRLPERHSPPKRWRSPAPRQKITPPNASPIQNERGVIFEPMAPRPNITHTKSLPRPGAGFTNMKHRRNRAPTTSTKDKHVRGAIDIVKGLEQKRQRRKEKFHQKYCNRARKGQVPEKRPQPGKGAERMKELGLIMAGKIGPGNYVLSI</sequence>
<dbReference type="Pfam" id="PF10446">
    <property type="entry name" value="DUF2457"/>
    <property type="match status" value="1"/>
</dbReference>
<feature type="region of interest" description="Disordered" evidence="1">
    <location>
        <begin position="233"/>
        <end position="502"/>
    </location>
</feature>
<proteinExistence type="predicted"/>